<dbReference type="Proteomes" id="UP000078460">
    <property type="component" value="Unassembled WGS sequence"/>
</dbReference>
<dbReference type="InterPro" id="IPR013783">
    <property type="entry name" value="Ig-like_fold"/>
</dbReference>
<dbReference type="EMBL" id="LQCK02000023">
    <property type="protein sequence ID" value="KZB94657.1"/>
    <property type="molecule type" value="Genomic_DNA"/>
</dbReference>
<evidence type="ECO:0000313" key="5">
    <source>
        <dbReference type="EMBL" id="KZB94657.1"/>
    </source>
</evidence>
<evidence type="ECO:0000313" key="6">
    <source>
        <dbReference type="Proteomes" id="UP000078460"/>
    </source>
</evidence>
<sequence>MLALALIGMLAVASAAVPAAPPAAHRESIEGFAKDAWSTSAGLPHNAVHAITQTGDGYLWFATWEGVARYNGVGFTTFSRMSTPALPDSAIATIAADRFGNLWTGDTRGNLGRRDPAGRWRFWGRAQGMPRAAINRMAVDHAGRVWVGFDRLGIGRLDPDGRFTVLRGPAGKPITVLRIAIDAKGRPWLGTLDGAYRADRDGRLRAMSAELGLPPGQAMPFRDKAGYIWLTAGSSLYRVEGGQAVVVFRQPDGKRFSDFLHATNGDLWLGTENDGLLRVKGTRVDHFSTRNGLPEGRITALFEDREHSIWVGANGGLFRLRKALFANLRAEDGLSGNYVRALAETRDGSLWVGSSKGLDVVPPSGVPRPVPLGPAANRVSVMSLSAGPDDLLTIGTFGDGVLQARGGRVVRRITQAQGLPANHVRAFAQARGGGVWAGTQRGVALIDPAGHVRLPRTHDLPAEIVYSLSETPEGLWVGTVSGAWLWNHSGVHRIDIMGAGQANSVFGFFHDPETGDTWISTDRGLFRHRRDGQLDHIGIERGMPVDGLFQMTVGRGGSAWIGSNKGIVHVCFKALRLAADGRPPRIAPDLFTALDGLASAQSNGASGPTTLLRRDGTIWIATAEGVAFVDPRRLAHFRFMSPPAVAIESVEADGQPMTAGPDGAYVLPAGTHRLTIAYAGLSYLLPQGIRYRTQMDGFDTGWVDRESQRTAEFTTLPPGTYTFRVQAAQARGDWGPDKTITVRLEPFLWQRSSFQLACAALVILALWCLHRWRTLALARRERQLARLVDARTAELRQQSHVLEEVAQEREQLLDRLRGQADALEQLANEDPLTGVANRRRFNDMLSHVATVSAQDGRHWSLAIVDIDHFKQVNDRHSHVVGDLALCAVAEVLRHAAPADHLVARLGGEEFALLMPDTDAVQAARIGERIRTAVQQRDYRGIAPDLAITISIGVATCAMRGVDAATIFQAADAALYRAKAWGRNRVVAD</sequence>
<dbReference type="GO" id="GO:1902201">
    <property type="term" value="P:negative regulation of bacterial-type flagellum-dependent cell motility"/>
    <property type="evidence" value="ECO:0007669"/>
    <property type="project" value="TreeGrafter"/>
</dbReference>
<dbReference type="NCBIfam" id="TIGR00254">
    <property type="entry name" value="GGDEF"/>
    <property type="match status" value="1"/>
</dbReference>
<dbReference type="GeneID" id="93799470"/>
<keyword evidence="3" id="KW-0732">Signal</keyword>
<dbReference type="Pfam" id="PF07494">
    <property type="entry name" value="Reg_prop"/>
    <property type="match status" value="3"/>
</dbReference>
<dbReference type="InterPro" id="IPR043128">
    <property type="entry name" value="Rev_trsase/Diguanyl_cyclase"/>
</dbReference>
<feature type="coiled-coil region" evidence="2">
    <location>
        <begin position="795"/>
        <end position="829"/>
    </location>
</feature>
<evidence type="ECO:0000259" key="4">
    <source>
        <dbReference type="PROSITE" id="PS50887"/>
    </source>
</evidence>
<dbReference type="SMART" id="SM00267">
    <property type="entry name" value="GGDEF"/>
    <property type="match status" value="1"/>
</dbReference>
<evidence type="ECO:0000256" key="2">
    <source>
        <dbReference type="SAM" id="Coils"/>
    </source>
</evidence>
<keyword evidence="6" id="KW-1185">Reference proteome</keyword>
<dbReference type="Gene3D" id="2.60.40.10">
    <property type="entry name" value="Immunoglobulins"/>
    <property type="match status" value="1"/>
</dbReference>
<reference evidence="5" key="1">
    <citation type="submission" date="2016-03" db="EMBL/GenBank/DDBJ databases">
        <title>Sphingomonas melonis TY, whole genome shotgun sequencing.</title>
        <authorList>
            <person name="Wang H."/>
            <person name="Zhu P."/>
        </authorList>
    </citation>
    <scope>NUCLEOTIDE SEQUENCE [LARGE SCALE GENOMIC DNA]</scope>
    <source>
        <strain evidence="5">TY</strain>
    </source>
</reference>
<dbReference type="InterPro" id="IPR000160">
    <property type="entry name" value="GGDEF_dom"/>
</dbReference>
<feature type="signal peptide" evidence="3">
    <location>
        <begin position="1"/>
        <end position="19"/>
    </location>
</feature>
<dbReference type="PROSITE" id="PS50887">
    <property type="entry name" value="GGDEF"/>
    <property type="match status" value="1"/>
</dbReference>
<comment type="caution">
    <text evidence="5">The sequence shown here is derived from an EMBL/GenBank/DDBJ whole genome shotgun (WGS) entry which is preliminary data.</text>
</comment>
<dbReference type="GO" id="GO:0052621">
    <property type="term" value="F:diguanylate cyclase activity"/>
    <property type="evidence" value="ECO:0007669"/>
    <property type="project" value="UniProtKB-EC"/>
</dbReference>
<keyword evidence="2" id="KW-0175">Coiled coil</keyword>
<dbReference type="CDD" id="cd01949">
    <property type="entry name" value="GGDEF"/>
    <property type="match status" value="1"/>
</dbReference>
<dbReference type="Gene3D" id="3.30.70.270">
    <property type="match status" value="1"/>
</dbReference>
<dbReference type="SUPFAM" id="SSF55073">
    <property type="entry name" value="Nucleotide cyclase"/>
    <property type="match status" value="1"/>
</dbReference>
<dbReference type="RefSeq" id="WP_020486427.1">
    <property type="nucleotide sequence ID" value="NZ_LQCK02000023.1"/>
</dbReference>
<evidence type="ECO:0000256" key="1">
    <source>
        <dbReference type="ARBA" id="ARBA00012528"/>
    </source>
</evidence>
<dbReference type="InterPro" id="IPR011110">
    <property type="entry name" value="Reg_prop"/>
</dbReference>
<dbReference type="InterPro" id="IPR029787">
    <property type="entry name" value="Nucleotide_cyclase"/>
</dbReference>
<proteinExistence type="predicted"/>
<organism evidence="5 6">
    <name type="scientific">Sphingomonas melonis TY</name>
    <dbReference type="NCBI Taxonomy" id="621456"/>
    <lineage>
        <taxon>Bacteria</taxon>
        <taxon>Pseudomonadati</taxon>
        <taxon>Pseudomonadota</taxon>
        <taxon>Alphaproteobacteria</taxon>
        <taxon>Sphingomonadales</taxon>
        <taxon>Sphingomonadaceae</taxon>
        <taxon>Sphingomonas</taxon>
    </lineage>
</organism>
<dbReference type="PANTHER" id="PTHR45138:SF24">
    <property type="entry name" value="DIGUANYLATE CYCLASE DGCC-RELATED"/>
    <property type="match status" value="1"/>
</dbReference>
<dbReference type="Pfam" id="PF07495">
    <property type="entry name" value="Y_Y_Y"/>
    <property type="match status" value="1"/>
</dbReference>
<accession>A0A175Y1X9</accession>
<feature type="domain" description="GGDEF" evidence="4">
    <location>
        <begin position="857"/>
        <end position="988"/>
    </location>
</feature>
<dbReference type="EC" id="2.7.7.65" evidence="1"/>
<dbReference type="InterPro" id="IPR011123">
    <property type="entry name" value="Y_Y_Y"/>
</dbReference>
<dbReference type="PANTHER" id="PTHR45138">
    <property type="entry name" value="REGULATORY COMPONENTS OF SENSORY TRANSDUCTION SYSTEM"/>
    <property type="match status" value="1"/>
</dbReference>
<evidence type="ECO:0000256" key="3">
    <source>
        <dbReference type="SAM" id="SignalP"/>
    </source>
</evidence>
<dbReference type="SUPFAM" id="SSF63829">
    <property type="entry name" value="Calcium-dependent phosphotriesterase"/>
    <property type="match status" value="2"/>
</dbReference>
<dbReference type="InterPro" id="IPR015943">
    <property type="entry name" value="WD40/YVTN_repeat-like_dom_sf"/>
</dbReference>
<dbReference type="InterPro" id="IPR050469">
    <property type="entry name" value="Diguanylate_Cyclase"/>
</dbReference>
<dbReference type="FunFam" id="3.30.70.270:FF:000001">
    <property type="entry name" value="Diguanylate cyclase domain protein"/>
    <property type="match status" value="1"/>
</dbReference>
<dbReference type="GO" id="GO:0043709">
    <property type="term" value="P:cell adhesion involved in single-species biofilm formation"/>
    <property type="evidence" value="ECO:0007669"/>
    <property type="project" value="TreeGrafter"/>
</dbReference>
<dbReference type="GO" id="GO:0005886">
    <property type="term" value="C:plasma membrane"/>
    <property type="evidence" value="ECO:0007669"/>
    <property type="project" value="TreeGrafter"/>
</dbReference>
<feature type="chain" id="PRO_5008044186" description="diguanylate cyclase" evidence="3">
    <location>
        <begin position="20"/>
        <end position="988"/>
    </location>
</feature>
<name>A0A175Y1X9_9SPHN</name>
<dbReference type="Gene3D" id="2.130.10.10">
    <property type="entry name" value="YVTN repeat-like/Quinoprotein amine dehydrogenase"/>
    <property type="match status" value="3"/>
</dbReference>
<dbReference type="Pfam" id="PF00990">
    <property type="entry name" value="GGDEF"/>
    <property type="match status" value="1"/>
</dbReference>
<gene>
    <name evidence="5" type="ORF">AVM11_05695</name>
</gene>
<dbReference type="AlphaFoldDB" id="A0A175Y1X9"/>
<protein>
    <recommendedName>
        <fullName evidence="1">diguanylate cyclase</fullName>
        <ecNumber evidence="1">2.7.7.65</ecNumber>
    </recommendedName>
</protein>